<accession>A0A552UUX0</accession>
<feature type="transmembrane region" description="Helical" evidence="1">
    <location>
        <begin position="86"/>
        <end position="105"/>
    </location>
</feature>
<dbReference type="RefSeq" id="WP_143374991.1">
    <property type="nucleotide sequence ID" value="NZ_VJVZ01000015.1"/>
</dbReference>
<name>A0A552UUX0_9FLAO</name>
<evidence type="ECO:0000256" key="1">
    <source>
        <dbReference type="SAM" id="Phobius"/>
    </source>
</evidence>
<dbReference type="Pfam" id="PF05569">
    <property type="entry name" value="Peptidase_M56"/>
    <property type="match status" value="1"/>
</dbReference>
<dbReference type="OrthoDB" id="1522859at2"/>
<organism evidence="4 5">
    <name type="scientific">Flavobacterium zepuense</name>
    <dbReference type="NCBI Taxonomy" id="2593302"/>
    <lineage>
        <taxon>Bacteria</taxon>
        <taxon>Pseudomonadati</taxon>
        <taxon>Bacteroidota</taxon>
        <taxon>Flavobacteriia</taxon>
        <taxon>Flavobacteriales</taxon>
        <taxon>Flavobacteriaceae</taxon>
        <taxon>Flavobacterium</taxon>
    </lineage>
</organism>
<dbReference type="InterPro" id="IPR008756">
    <property type="entry name" value="Peptidase_M56"/>
</dbReference>
<dbReference type="AlphaFoldDB" id="A0A552UUX0"/>
<feature type="domain" description="TonB C-terminal" evidence="2">
    <location>
        <begin position="353"/>
        <end position="415"/>
    </location>
</feature>
<sequence>MIDFLLKSTISMALLLAVYHLFLAKEKMHRFNRFYLLFSIAFSFLLPFVSFTINSPVMAQPLNELTTILLAPAIISAPNKTNYLPYISWGIYGFVTLLLLLRFAVSLLHFKRQVNYNEHSNHKGAVLVLVNANILPHTFLNYIFINKEEHDNQVIEDELYTHELAHVHQHHTVDVLFIEVLKTVFWFNPLLYFYKKAIQLNHEFLADETVVNAAHNVITYQQLLLQKATKGHTFALASNLNFAITKKRLLMMTKTTPRLLATIKQLAIVPLLAGLVLVSCADEANDVNESAIKGRQAAVQNAIEDTNENFRNGEIHNSASLTKQPEYPGGMGAFYYNTMENFKIPDGLNGNFRVYVSFVIEPDGTLSNAKVLRDPSKGGILGTEALRVLKSTGEKWLPGEINGTPVRTSYNLPITVNIVD</sequence>
<dbReference type="GO" id="GO:0055085">
    <property type="term" value="P:transmembrane transport"/>
    <property type="evidence" value="ECO:0007669"/>
    <property type="project" value="InterPro"/>
</dbReference>
<proteinExistence type="predicted"/>
<dbReference type="Gene3D" id="3.30.1150.10">
    <property type="match status" value="1"/>
</dbReference>
<dbReference type="PANTHER" id="PTHR34978">
    <property type="entry name" value="POSSIBLE SENSOR-TRANSDUCER PROTEIN BLAR"/>
    <property type="match status" value="1"/>
</dbReference>
<feature type="domain" description="Peptidase M56" evidence="3">
    <location>
        <begin position="160"/>
        <end position="251"/>
    </location>
</feature>
<comment type="caution">
    <text evidence="4">The sequence shown here is derived from an EMBL/GenBank/DDBJ whole genome shotgun (WGS) entry which is preliminary data.</text>
</comment>
<evidence type="ECO:0000313" key="4">
    <source>
        <dbReference type="EMBL" id="TRW22024.1"/>
    </source>
</evidence>
<feature type="transmembrane region" description="Helical" evidence="1">
    <location>
        <begin position="34"/>
        <end position="53"/>
    </location>
</feature>
<feature type="transmembrane region" description="Helical" evidence="1">
    <location>
        <begin position="6"/>
        <end position="22"/>
    </location>
</feature>
<dbReference type="Proteomes" id="UP000320643">
    <property type="component" value="Unassembled WGS sequence"/>
</dbReference>
<dbReference type="InterPro" id="IPR052173">
    <property type="entry name" value="Beta-lactam_resp_regulator"/>
</dbReference>
<dbReference type="InterPro" id="IPR037682">
    <property type="entry name" value="TonB_C"/>
</dbReference>
<gene>
    <name evidence="4" type="ORF">FMM05_18900</name>
</gene>
<dbReference type="Pfam" id="PF03544">
    <property type="entry name" value="TonB_C"/>
    <property type="match status" value="1"/>
</dbReference>
<protein>
    <recommendedName>
        <fullName evidence="6">Signal transducer regulating beta-lactamase production, contains metallopeptidase domain</fullName>
    </recommendedName>
</protein>
<evidence type="ECO:0000259" key="3">
    <source>
        <dbReference type="Pfam" id="PF05569"/>
    </source>
</evidence>
<evidence type="ECO:0000259" key="2">
    <source>
        <dbReference type="Pfam" id="PF03544"/>
    </source>
</evidence>
<dbReference type="SUPFAM" id="SSF74653">
    <property type="entry name" value="TolA/TonB C-terminal domain"/>
    <property type="match status" value="1"/>
</dbReference>
<keyword evidence="1" id="KW-0472">Membrane</keyword>
<keyword evidence="1" id="KW-1133">Transmembrane helix</keyword>
<reference evidence="4 5" key="1">
    <citation type="submission" date="2019-07" db="EMBL/GenBank/DDBJ databases">
        <title>Flavobacterium sp. nov., isolated from glacier ice.</title>
        <authorList>
            <person name="Liu Q."/>
            <person name="Xin Y.-H."/>
        </authorList>
    </citation>
    <scope>NUCLEOTIDE SEQUENCE [LARGE SCALE GENOMIC DNA]</scope>
    <source>
        <strain evidence="4 5">ZT4R6</strain>
    </source>
</reference>
<keyword evidence="1" id="KW-0812">Transmembrane</keyword>
<keyword evidence="5" id="KW-1185">Reference proteome</keyword>
<dbReference type="PANTHER" id="PTHR34978:SF3">
    <property type="entry name" value="SLR0241 PROTEIN"/>
    <property type="match status" value="1"/>
</dbReference>
<dbReference type="CDD" id="cd07341">
    <property type="entry name" value="M56_BlaR1_MecR1_like"/>
    <property type="match status" value="1"/>
</dbReference>
<feature type="transmembrane region" description="Helical" evidence="1">
    <location>
        <begin position="126"/>
        <end position="145"/>
    </location>
</feature>
<evidence type="ECO:0000313" key="5">
    <source>
        <dbReference type="Proteomes" id="UP000320643"/>
    </source>
</evidence>
<evidence type="ECO:0008006" key="6">
    <source>
        <dbReference type="Google" id="ProtNLM"/>
    </source>
</evidence>
<dbReference type="EMBL" id="VJVZ01000015">
    <property type="protein sequence ID" value="TRW22024.1"/>
    <property type="molecule type" value="Genomic_DNA"/>
</dbReference>